<organism evidence="2 3">
    <name type="scientific">Leptotrombidium deliense</name>
    <dbReference type="NCBI Taxonomy" id="299467"/>
    <lineage>
        <taxon>Eukaryota</taxon>
        <taxon>Metazoa</taxon>
        <taxon>Ecdysozoa</taxon>
        <taxon>Arthropoda</taxon>
        <taxon>Chelicerata</taxon>
        <taxon>Arachnida</taxon>
        <taxon>Acari</taxon>
        <taxon>Acariformes</taxon>
        <taxon>Trombidiformes</taxon>
        <taxon>Prostigmata</taxon>
        <taxon>Anystina</taxon>
        <taxon>Parasitengona</taxon>
        <taxon>Trombiculoidea</taxon>
        <taxon>Trombiculidae</taxon>
        <taxon>Leptotrombidium</taxon>
    </lineage>
</organism>
<keyword evidence="3" id="KW-1185">Reference proteome</keyword>
<sequence length="179" mass="20215">MDVNRAVQQAKYKLRYIRPSSIHSLEPQIMDIATTGELGQLVTKILAHQFKLLPDEILNGLPLIDTSRTLLWEECPAHVKPIPCTIDRYRTFTGHCNNPKHPSWGATYTPFVRFLPPIYSDGIDGQRVSVVDKGTLPSARLITSIVHRDVDHPNMDLSILIMSWGQFIDHDLTLAAPPR</sequence>
<dbReference type="PANTHER" id="PTHR11475:SF106">
    <property type="entry name" value="CURLY SU"/>
    <property type="match status" value="1"/>
</dbReference>
<reference evidence="2 3" key="1">
    <citation type="journal article" date="2018" name="Gigascience">
        <title>Genomes of trombidid mites reveal novel predicted allergens and laterally-transferred genes associated with secondary metabolism.</title>
        <authorList>
            <person name="Dong X."/>
            <person name="Chaisiri K."/>
            <person name="Xia D."/>
            <person name="Armstrong S.D."/>
            <person name="Fang Y."/>
            <person name="Donnelly M.J."/>
            <person name="Kadowaki T."/>
            <person name="McGarry J.W."/>
            <person name="Darby A.C."/>
            <person name="Makepeace B.L."/>
        </authorList>
    </citation>
    <scope>NUCLEOTIDE SEQUENCE [LARGE SCALE GENOMIC DNA]</scope>
    <source>
        <strain evidence="2">UoL-UT</strain>
    </source>
</reference>
<dbReference type="GO" id="GO:0004601">
    <property type="term" value="F:peroxidase activity"/>
    <property type="evidence" value="ECO:0007669"/>
    <property type="project" value="UniProtKB-KW"/>
</dbReference>
<feature type="non-terminal residue" evidence="2">
    <location>
        <position position="179"/>
    </location>
</feature>
<dbReference type="PROSITE" id="PS50292">
    <property type="entry name" value="PEROXIDASE_3"/>
    <property type="match status" value="1"/>
</dbReference>
<dbReference type="GO" id="GO:0020037">
    <property type="term" value="F:heme binding"/>
    <property type="evidence" value="ECO:0007669"/>
    <property type="project" value="InterPro"/>
</dbReference>
<name>A0A443RUH0_9ACAR</name>
<protein>
    <submittedName>
        <fullName evidence="2">Oxidase/peroxidase-like protein</fullName>
    </submittedName>
</protein>
<keyword evidence="1 2" id="KW-0575">Peroxidase</keyword>
<dbReference type="STRING" id="299467.A0A443RUH0"/>
<evidence type="ECO:0000256" key="1">
    <source>
        <dbReference type="ARBA" id="ARBA00022559"/>
    </source>
</evidence>
<dbReference type="EMBL" id="NCKV01031481">
    <property type="protein sequence ID" value="RWS18992.1"/>
    <property type="molecule type" value="Genomic_DNA"/>
</dbReference>
<dbReference type="GO" id="GO:0006979">
    <property type="term" value="P:response to oxidative stress"/>
    <property type="evidence" value="ECO:0007669"/>
    <property type="project" value="InterPro"/>
</dbReference>
<evidence type="ECO:0000313" key="2">
    <source>
        <dbReference type="EMBL" id="RWS18992.1"/>
    </source>
</evidence>
<evidence type="ECO:0000313" key="3">
    <source>
        <dbReference type="Proteomes" id="UP000288716"/>
    </source>
</evidence>
<gene>
    <name evidence="2" type="ORF">B4U80_02048</name>
</gene>
<dbReference type="InterPro" id="IPR019791">
    <property type="entry name" value="Haem_peroxidase_animal"/>
</dbReference>
<dbReference type="InterPro" id="IPR010255">
    <property type="entry name" value="Haem_peroxidase_sf"/>
</dbReference>
<comment type="caution">
    <text evidence="2">The sequence shown here is derived from an EMBL/GenBank/DDBJ whole genome shotgun (WGS) entry which is preliminary data.</text>
</comment>
<dbReference type="PRINTS" id="PR00457">
    <property type="entry name" value="ANPEROXIDASE"/>
</dbReference>
<dbReference type="Pfam" id="PF03098">
    <property type="entry name" value="An_peroxidase"/>
    <property type="match status" value="1"/>
</dbReference>
<dbReference type="Gene3D" id="1.10.640.10">
    <property type="entry name" value="Haem peroxidase domain superfamily, animal type"/>
    <property type="match status" value="1"/>
</dbReference>
<dbReference type="SUPFAM" id="SSF48113">
    <property type="entry name" value="Heme-dependent peroxidases"/>
    <property type="match status" value="1"/>
</dbReference>
<dbReference type="VEuPathDB" id="VectorBase:LDEU013048"/>
<keyword evidence="1 2" id="KW-0560">Oxidoreductase</keyword>
<dbReference type="PANTHER" id="PTHR11475">
    <property type="entry name" value="OXIDASE/PEROXIDASE"/>
    <property type="match status" value="1"/>
</dbReference>
<dbReference type="AlphaFoldDB" id="A0A443RUH0"/>
<accession>A0A443RUH0</accession>
<dbReference type="Proteomes" id="UP000288716">
    <property type="component" value="Unassembled WGS sequence"/>
</dbReference>
<dbReference type="OrthoDB" id="6510027at2759"/>
<proteinExistence type="predicted"/>
<dbReference type="InterPro" id="IPR037120">
    <property type="entry name" value="Haem_peroxidase_sf_animal"/>
</dbReference>